<evidence type="ECO:0000313" key="11">
    <source>
        <dbReference type="EMBL" id="ACO12058.1"/>
    </source>
</evidence>
<sequence>MGGSQSLEVPGGGSEGYHVLRVQDHSPGQKAGLEAFFDFIVGVGKTRLDQDNDTLKDLVKTNVEKEISMTVYSSKTQTVREIFITPSNLWGGMGLLGISIRFCSFEGAYEHVWHILEVHPGSPAEAAGLRSYTDYIVSADSVLHESEDLFSLIEAHEGRPLKLYVYNSETDHCREVTITPNGAWEGEGSVGCGIGYGYLHRIPRDNPRESVPIPRGPTPSTAPMCTNKEEVYIPSRSEIAAAPPPMMPILPPSVMSSPVVGTMPPPPPVSSSNHSNINNHFDVSTTESRVGPLAPDIPIFGTGVNNGVTTPESVALNNVSSFPIPDPAILAGMPPPPAEIFTPQYSEAHYPSQSIIAPPPALVNEEKSPIIAEDASLT</sequence>
<organism evidence="11">
    <name type="scientific">Lepeophtheirus salmonis</name>
    <name type="common">Salmon louse</name>
    <name type="synonym">Caligus salmonis</name>
    <dbReference type="NCBI Taxonomy" id="72036"/>
    <lineage>
        <taxon>Eukaryota</taxon>
        <taxon>Metazoa</taxon>
        <taxon>Ecdysozoa</taxon>
        <taxon>Arthropoda</taxon>
        <taxon>Crustacea</taxon>
        <taxon>Multicrustacea</taxon>
        <taxon>Hexanauplia</taxon>
        <taxon>Copepoda</taxon>
        <taxon>Siphonostomatoida</taxon>
        <taxon>Caligidae</taxon>
        <taxon>Lepeophtheirus</taxon>
    </lineage>
</organism>
<dbReference type="InterPro" id="IPR007583">
    <property type="entry name" value="GRASP55_65"/>
</dbReference>
<keyword evidence="8" id="KW-0449">Lipoprotein</keyword>
<dbReference type="AlphaFoldDB" id="C1BSQ5"/>
<feature type="binding site" evidence="9">
    <location>
        <position position="103"/>
    </location>
    <ligand>
        <name>Zn(2+)</name>
        <dbReference type="ChEBI" id="CHEBI:29105"/>
    </ligand>
</feature>
<name>C1BSQ5_LEPSM</name>
<dbReference type="OrthoDB" id="3318at2759"/>
<evidence type="ECO:0000256" key="2">
    <source>
        <dbReference type="ARBA" id="ARBA00007144"/>
    </source>
</evidence>
<gene>
    <name evidence="11" type="primary">GORS2</name>
</gene>
<evidence type="ECO:0000259" key="10">
    <source>
        <dbReference type="PROSITE" id="PS51865"/>
    </source>
</evidence>
<dbReference type="GO" id="GO:0007030">
    <property type="term" value="P:Golgi organization"/>
    <property type="evidence" value="ECO:0007669"/>
    <property type="project" value="TreeGrafter"/>
</dbReference>
<keyword evidence="9" id="KW-0479">Metal-binding</keyword>
<feature type="binding site" evidence="9">
    <location>
        <position position="18"/>
    </location>
    <ligand>
        <name>Zn(2+)</name>
        <dbReference type="ChEBI" id="CHEBI:29105"/>
    </ligand>
</feature>
<dbReference type="PROSITE" id="PS51865">
    <property type="entry name" value="PDZ_GRASP"/>
    <property type="match status" value="2"/>
</dbReference>
<evidence type="ECO:0000256" key="1">
    <source>
        <dbReference type="ARBA" id="ARBA00004394"/>
    </source>
</evidence>
<evidence type="ECO:0000256" key="4">
    <source>
        <dbReference type="ARBA" id="ARBA00022707"/>
    </source>
</evidence>
<dbReference type="Pfam" id="PF04495">
    <property type="entry name" value="GRASP55_65"/>
    <property type="match status" value="1"/>
</dbReference>
<reference evidence="11" key="1">
    <citation type="submission" date="2009-06" db="EMBL/GenBank/DDBJ databases">
        <title>Lepeophtheirus salmonis ESTs and full-length cDNAs.</title>
        <authorList>
            <person name="Yasuike M."/>
            <person name="von Schalburg K."/>
            <person name="Cooper G."/>
            <person name="Leong J."/>
            <person name="Jones S.R.M."/>
            <person name="Koop B.F."/>
        </authorList>
    </citation>
    <scope>NUCLEOTIDE SEQUENCE</scope>
    <source>
        <strain evidence="11">Pacific form</strain>
        <tissue evidence="11">Whole</tissue>
    </source>
</reference>
<comment type="subcellular location">
    <subcellularLocation>
        <location evidence="1">Golgi apparatus membrane</location>
    </subcellularLocation>
</comment>
<feature type="domain" description="PDZ GRASP-type" evidence="10">
    <location>
        <begin position="111"/>
        <end position="199"/>
    </location>
</feature>
<accession>C1BSQ5</accession>
<dbReference type="InterPro" id="IPR024958">
    <property type="entry name" value="GRASP_PDZ"/>
</dbReference>
<dbReference type="GO" id="GO:0046872">
    <property type="term" value="F:metal ion binding"/>
    <property type="evidence" value="ECO:0007669"/>
    <property type="project" value="UniProtKB-KW"/>
</dbReference>
<keyword evidence="6" id="KW-0333">Golgi apparatus</keyword>
<proteinExistence type="evidence at transcript level"/>
<evidence type="ECO:0000256" key="8">
    <source>
        <dbReference type="ARBA" id="ARBA00023288"/>
    </source>
</evidence>
<keyword evidence="4" id="KW-0519">Myristate</keyword>
<keyword evidence="5" id="KW-0677">Repeat</keyword>
<dbReference type="GO" id="GO:0000139">
    <property type="term" value="C:Golgi membrane"/>
    <property type="evidence" value="ECO:0007669"/>
    <property type="project" value="UniProtKB-SubCell"/>
</dbReference>
<dbReference type="FunFam" id="2.30.42.10:FF:000026">
    <property type="entry name" value="Golgi reassembly stacking protein 2"/>
    <property type="match status" value="1"/>
</dbReference>
<dbReference type="PANTHER" id="PTHR12893:SF0">
    <property type="entry name" value="GRASP65"/>
    <property type="match status" value="1"/>
</dbReference>
<dbReference type="SUPFAM" id="SSF50156">
    <property type="entry name" value="PDZ domain-like"/>
    <property type="match status" value="2"/>
</dbReference>
<dbReference type="Gene3D" id="2.30.42.10">
    <property type="match status" value="2"/>
</dbReference>
<dbReference type="FunFam" id="2.30.42.10:FF:000056">
    <property type="entry name" value="Golgi reassembly-stacking protein 2 isoform 1"/>
    <property type="match status" value="1"/>
</dbReference>
<evidence type="ECO:0000256" key="6">
    <source>
        <dbReference type="ARBA" id="ARBA00023034"/>
    </source>
</evidence>
<keyword evidence="7" id="KW-0472">Membrane</keyword>
<feature type="domain" description="PDZ GRASP-type" evidence="10">
    <location>
        <begin position="15"/>
        <end position="105"/>
    </location>
</feature>
<comment type="similarity">
    <text evidence="2">Belongs to the GORASP family.</text>
</comment>
<protein>
    <submittedName>
        <fullName evidence="11">Golgi reassembly-stacking protein 2</fullName>
    </submittedName>
</protein>
<keyword evidence="3" id="KW-0597">Phosphoprotein</keyword>
<evidence type="ECO:0000256" key="3">
    <source>
        <dbReference type="ARBA" id="ARBA00022553"/>
    </source>
</evidence>
<dbReference type="PANTHER" id="PTHR12893">
    <property type="entry name" value="GOLGI REASSEMBLY STACKING PROTEIN GRASP"/>
    <property type="match status" value="1"/>
</dbReference>
<evidence type="ECO:0000256" key="9">
    <source>
        <dbReference type="PIRSR" id="PIRSR607583-1"/>
    </source>
</evidence>
<dbReference type="InterPro" id="IPR036034">
    <property type="entry name" value="PDZ_sf"/>
</dbReference>
<keyword evidence="9" id="KW-0862">Zinc</keyword>
<dbReference type="EMBL" id="BT077634">
    <property type="protein sequence ID" value="ACO12058.1"/>
    <property type="molecule type" value="mRNA"/>
</dbReference>
<evidence type="ECO:0000256" key="5">
    <source>
        <dbReference type="ARBA" id="ARBA00022737"/>
    </source>
</evidence>
<evidence type="ECO:0000256" key="7">
    <source>
        <dbReference type="ARBA" id="ARBA00023136"/>
    </source>
</evidence>